<dbReference type="GO" id="GO:0006396">
    <property type="term" value="P:RNA processing"/>
    <property type="evidence" value="ECO:0007669"/>
    <property type="project" value="InterPro"/>
</dbReference>
<dbReference type="InParanoid" id="A5DXQ0"/>
<dbReference type="InterPro" id="IPR036389">
    <property type="entry name" value="RNase_III_sf"/>
</dbReference>
<dbReference type="OrthoDB" id="4091783at2759"/>
<evidence type="ECO:0008006" key="3">
    <source>
        <dbReference type="Google" id="ProtNLM"/>
    </source>
</evidence>
<dbReference type="OMA" id="DFFESYM"/>
<dbReference type="AlphaFoldDB" id="A5DXQ0"/>
<dbReference type="eggNOG" id="ENOG502TBA8">
    <property type="taxonomic scope" value="Eukaryota"/>
</dbReference>
<keyword evidence="2" id="KW-1185">Reference proteome</keyword>
<dbReference type="GO" id="GO:0004525">
    <property type="term" value="F:ribonuclease III activity"/>
    <property type="evidence" value="ECO:0007669"/>
    <property type="project" value="InterPro"/>
</dbReference>
<dbReference type="Gene3D" id="1.10.1520.10">
    <property type="entry name" value="Ribonuclease III domain"/>
    <property type="match status" value="1"/>
</dbReference>
<organism evidence="1 2">
    <name type="scientific">Lodderomyces elongisporus (strain ATCC 11503 / CBS 2605 / JCM 1781 / NBRC 1676 / NRRL YB-4239)</name>
    <name type="common">Yeast</name>
    <name type="synonym">Saccharomyces elongisporus</name>
    <dbReference type="NCBI Taxonomy" id="379508"/>
    <lineage>
        <taxon>Eukaryota</taxon>
        <taxon>Fungi</taxon>
        <taxon>Dikarya</taxon>
        <taxon>Ascomycota</taxon>
        <taxon>Saccharomycotina</taxon>
        <taxon>Pichiomycetes</taxon>
        <taxon>Debaryomycetaceae</taxon>
        <taxon>Candida/Lodderomyces clade</taxon>
        <taxon>Lodderomyces</taxon>
    </lineage>
</organism>
<dbReference type="EMBL" id="CH981525">
    <property type="protein sequence ID" value="EDK43958.1"/>
    <property type="molecule type" value="Genomic_DNA"/>
</dbReference>
<sequence>MIAFENSFSRLFRIGKSLAMNTSRETGAPSHVGPKPNWQRLYASSTRAKNEILIPSSLDDLLRSNKRLKFHLVSLGGDFIRLSSYRKFKQMFRCGDGPLIKFIVFDMASFIKQELNNRESRFHLDLKNYLSSNSVLQSNENDWRVSDRLICMKDWLYITLGYMLLTYQEEEVHESLDEVIKIYLSARNHIPTRYGVPVTTEGKRILTGEDERERFTLATFQTYINNVEIEEALLFNNKEEERFVTFSVANDRKIYLPPLPRLHDRELMVKALMHKEFYRLLLDPRHTFAQSMTAEGYDLNKEEYRIIRKEISFLDGLGDFFLAQETSRIIYDLCTGTDTINYQVGPCVYNMLKTILATNTVMSKLTKCYHVERGLKDPLINSRISEEYLPLTRTGKFKLGNGMDARESRIFEEEFLGDFFESYMAALLIEQPSVAKSFIREIYTRLLKIITETLPPDVTYQKWTSDILGRNIYYKSA</sequence>
<reference evidence="1 2" key="1">
    <citation type="journal article" date="2009" name="Nature">
        <title>Evolution of pathogenicity and sexual reproduction in eight Candida genomes.</title>
        <authorList>
            <person name="Butler G."/>
            <person name="Rasmussen M.D."/>
            <person name="Lin M.F."/>
            <person name="Santos M.A."/>
            <person name="Sakthikumar S."/>
            <person name="Munro C.A."/>
            <person name="Rheinbay E."/>
            <person name="Grabherr M."/>
            <person name="Forche A."/>
            <person name="Reedy J.L."/>
            <person name="Agrafioti I."/>
            <person name="Arnaud M.B."/>
            <person name="Bates S."/>
            <person name="Brown A.J."/>
            <person name="Brunke S."/>
            <person name="Costanzo M.C."/>
            <person name="Fitzpatrick D.A."/>
            <person name="de Groot P.W."/>
            <person name="Harris D."/>
            <person name="Hoyer L.L."/>
            <person name="Hube B."/>
            <person name="Klis F.M."/>
            <person name="Kodira C."/>
            <person name="Lennard N."/>
            <person name="Logue M.E."/>
            <person name="Martin R."/>
            <person name="Neiman A.M."/>
            <person name="Nikolaou E."/>
            <person name="Quail M.A."/>
            <person name="Quinn J."/>
            <person name="Santos M.C."/>
            <person name="Schmitzberger F.F."/>
            <person name="Sherlock G."/>
            <person name="Shah P."/>
            <person name="Silverstein K.A."/>
            <person name="Skrzypek M.S."/>
            <person name="Soll D."/>
            <person name="Staggs R."/>
            <person name="Stansfield I."/>
            <person name="Stumpf M.P."/>
            <person name="Sudbery P.E."/>
            <person name="Srikantha T."/>
            <person name="Zeng Q."/>
            <person name="Berman J."/>
            <person name="Berriman M."/>
            <person name="Heitman J."/>
            <person name="Gow N.A."/>
            <person name="Lorenz M.C."/>
            <person name="Birren B.W."/>
            <person name="Kellis M."/>
            <person name="Cuomo C.A."/>
        </authorList>
    </citation>
    <scope>NUCLEOTIDE SEQUENCE [LARGE SCALE GENOMIC DNA]</scope>
    <source>
        <strain evidence="2">ATCC 11503 / BCRC 21390 / CBS 2605 / JCM 1781 / NBRC 1676 / NRRL YB-4239</strain>
    </source>
</reference>
<dbReference type="Proteomes" id="UP000001996">
    <property type="component" value="Unassembled WGS sequence"/>
</dbReference>
<evidence type="ECO:0000313" key="2">
    <source>
        <dbReference type="Proteomes" id="UP000001996"/>
    </source>
</evidence>
<dbReference type="KEGG" id="lel:PVL30_002111"/>
<gene>
    <name evidence="1" type="ORF">LELG_02137</name>
</gene>
<protein>
    <recommendedName>
        <fullName evidence="3">RNase III domain-containing protein</fullName>
    </recommendedName>
</protein>
<accession>A5DXQ0</accession>
<dbReference type="HOGENOM" id="CLU_036640_0_0_1"/>
<dbReference type="GeneID" id="5234522"/>
<dbReference type="STRING" id="379508.A5DXQ0"/>
<proteinExistence type="predicted"/>
<name>A5DXQ0_LODEL</name>
<dbReference type="VEuPathDB" id="FungiDB:LELG_02137"/>
<evidence type="ECO:0000313" key="1">
    <source>
        <dbReference type="EMBL" id="EDK43958.1"/>
    </source>
</evidence>